<reference evidence="1" key="2">
    <citation type="submission" date="2018-05" db="EMBL/GenBank/DDBJ databases">
        <title>OmerRS3 (Oryza meridionalis Reference Sequence Version 3).</title>
        <authorList>
            <person name="Zhang J."/>
            <person name="Kudrna D."/>
            <person name="Lee S."/>
            <person name="Talag J."/>
            <person name="Welchert J."/>
            <person name="Wing R.A."/>
        </authorList>
    </citation>
    <scope>NUCLEOTIDE SEQUENCE [LARGE SCALE GENOMIC DNA]</scope>
    <source>
        <strain evidence="1">cv. OR44</strain>
    </source>
</reference>
<dbReference type="Proteomes" id="UP000008021">
    <property type="component" value="Chromosome 9"/>
</dbReference>
<reference evidence="1" key="1">
    <citation type="submission" date="2015-04" db="UniProtKB">
        <authorList>
            <consortium name="EnsemblPlants"/>
        </authorList>
    </citation>
    <scope>IDENTIFICATION</scope>
</reference>
<evidence type="ECO:0000313" key="2">
    <source>
        <dbReference type="Proteomes" id="UP000008021"/>
    </source>
</evidence>
<proteinExistence type="predicted"/>
<dbReference type="HOGENOM" id="CLU_2501761_0_0_1"/>
<accession>A0A0E0EV02</accession>
<protein>
    <submittedName>
        <fullName evidence="1">Uncharacterized protein</fullName>
    </submittedName>
</protein>
<sequence length="86" mass="9884">MCVDGEHVMLPASPRFGHRRAGALLALSSLSLGCQQKRRRKKTGGRRRRRKRKVKTDRVILEFLPKPGVQSYKLVFFQLSSQVYIS</sequence>
<dbReference type="EnsemblPlants" id="OMERI09G14900.1">
    <property type="protein sequence ID" value="OMERI09G14900.1"/>
    <property type="gene ID" value="OMERI09G14900"/>
</dbReference>
<keyword evidence="2" id="KW-1185">Reference proteome</keyword>
<evidence type="ECO:0000313" key="1">
    <source>
        <dbReference type="EnsemblPlants" id="OMERI09G14900.1"/>
    </source>
</evidence>
<organism evidence="1">
    <name type="scientific">Oryza meridionalis</name>
    <dbReference type="NCBI Taxonomy" id="40149"/>
    <lineage>
        <taxon>Eukaryota</taxon>
        <taxon>Viridiplantae</taxon>
        <taxon>Streptophyta</taxon>
        <taxon>Embryophyta</taxon>
        <taxon>Tracheophyta</taxon>
        <taxon>Spermatophyta</taxon>
        <taxon>Magnoliopsida</taxon>
        <taxon>Liliopsida</taxon>
        <taxon>Poales</taxon>
        <taxon>Poaceae</taxon>
        <taxon>BOP clade</taxon>
        <taxon>Oryzoideae</taxon>
        <taxon>Oryzeae</taxon>
        <taxon>Oryzinae</taxon>
        <taxon>Oryza</taxon>
    </lineage>
</organism>
<dbReference type="Gramene" id="OMERI09G14900.1">
    <property type="protein sequence ID" value="OMERI09G14900.1"/>
    <property type="gene ID" value="OMERI09G14900"/>
</dbReference>
<name>A0A0E0EV02_9ORYZ</name>
<dbReference type="AlphaFoldDB" id="A0A0E0EV02"/>